<feature type="region of interest" description="Disordered" evidence="1">
    <location>
        <begin position="61"/>
        <end position="85"/>
    </location>
</feature>
<dbReference type="Proteomes" id="UP000816034">
    <property type="component" value="Unassembled WGS sequence"/>
</dbReference>
<organism evidence="2 3">
    <name type="scientific">Naegleria lovaniensis</name>
    <name type="common">Amoeba</name>
    <dbReference type="NCBI Taxonomy" id="51637"/>
    <lineage>
        <taxon>Eukaryota</taxon>
        <taxon>Discoba</taxon>
        <taxon>Heterolobosea</taxon>
        <taxon>Tetramitia</taxon>
        <taxon>Eutetramitia</taxon>
        <taxon>Vahlkampfiidae</taxon>
        <taxon>Naegleria</taxon>
    </lineage>
</organism>
<dbReference type="AlphaFoldDB" id="A0AA88GFR6"/>
<feature type="compositionally biased region" description="Low complexity" evidence="1">
    <location>
        <begin position="73"/>
        <end position="85"/>
    </location>
</feature>
<proteinExistence type="predicted"/>
<name>A0AA88GFR6_NAELO</name>
<accession>A0AA88GFR6</accession>
<dbReference type="GeneID" id="68101257"/>
<evidence type="ECO:0000256" key="1">
    <source>
        <dbReference type="SAM" id="MobiDB-lite"/>
    </source>
</evidence>
<protein>
    <submittedName>
        <fullName evidence="2">Uncharacterized protein</fullName>
    </submittedName>
</protein>
<dbReference type="RefSeq" id="XP_044544980.1">
    <property type="nucleotide sequence ID" value="XM_044698920.1"/>
</dbReference>
<reference evidence="2 3" key="1">
    <citation type="journal article" date="2018" name="BMC Genomics">
        <title>The genome of Naegleria lovaniensis, the basis for a comparative approach to unravel pathogenicity factors of the human pathogenic amoeba N. fowleri.</title>
        <authorList>
            <person name="Liechti N."/>
            <person name="Schurch N."/>
            <person name="Bruggmann R."/>
            <person name="Wittwer M."/>
        </authorList>
    </citation>
    <scope>NUCLEOTIDE SEQUENCE [LARGE SCALE GENOMIC DNA]</scope>
    <source>
        <strain evidence="2 3">ATCC 30569</strain>
    </source>
</reference>
<evidence type="ECO:0000313" key="3">
    <source>
        <dbReference type="Proteomes" id="UP000816034"/>
    </source>
</evidence>
<comment type="caution">
    <text evidence="2">The sequence shown here is derived from an EMBL/GenBank/DDBJ whole genome shotgun (WGS) entry which is preliminary data.</text>
</comment>
<keyword evidence="3" id="KW-1185">Reference proteome</keyword>
<evidence type="ECO:0000313" key="2">
    <source>
        <dbReference type="EMBL" id="KAG2377718.1"/>
    </source>
</evidence>
<gene>
    <name evidence="2" type="ORF">C9374_008803</name>
</gene>
<dbReference type="EMBL" id="PYSW02000036">
    <property type="protein sequence ID" value="KAG2377718.1"/>
    <property type="molecule type" value="Genomic_DNA"/>
</dbReference>
<sequence length="168" mass="19498">MNETILENVFSRRQQRRRNSLTCVQILTQKQFSNRTTTQSLIRKRIRVNQLRRKMHYEMNQQEEEQDHSMMTPQPLSNQPQQQLSPVGSLIASANQMSNVIPSHSQPPTLTISDQQQQPLHLSQIKQVVSQFFESLLQSKETLEGKKSLPMTAQEKEKIAQEIISTPF</sequence>